<evidence type="ECO:0000256" key="2">
    <source>
        <dbReference type="PROSITE-ProRule" id="PRU00108"/>
    </source>
</evidence>
<evidence type="ECO:0000313" key="6">
    <source>
        <dbReference type="Proteomes" id="UP000820818"/>
    </source>
</evidence>
<evidence type="ECO:0000256" key="1">
    <source>
        <dbReference type="ARBA" id="ARBA00004123"/>
    </source>
</evidence>
<dbReference type="SMART" id="SM00389">
    <property type="entry name" value="HOX"/>
    <property type="match status" value="1"/>
</dbReference>
<dbReference type="PROSITE" id="PS50071">
    <property type="entry name" value="HOMEOBOX_2"/>
    <property type="match status" value="1"/>
</dbReference>
<dbReference type="Gene3D" id="1.10.10.60">
    <property type="entry name" value="Homeodomain-like"/>
    <property type="match status" value="1"/>
</dbReference>
<dbReference type="GO" id="GO:0003677">
    <property type="term" value="F:DNA binding"/>
    <property type="evidence" value="ECO:0007669"/>
    <property type="project" value="UniProtKB-UniRule"/>
</dbReference>
<proteinExistence type="predicted"/>
<comment type="caution">
    <text evidence="5">The sequence shown here is derived from an EMBL/GenBank/DDBJ whole genome shotgun (WGS) entry which is preliminary data.</text>
</comment>
<dbReference type="AlphaFoldDB" id="A0AAD5LJL6"/>
<dbReference type="Proteomes" id="UP000820818">
    <property type="component" value="Linkage Group LG2"/>
</dbReference>
<feature type="domain" description="Homeobox" evidence="4">
    <location>
        <begin position="13"/>
        <end position="73"/>
    </location>
</feature>
<protein>
    <recommendedName>
        <fullName evidence="4">Homeobox domain-containing protein</fullName>
    </recommendedName>
</protein>
<keyword evidence="2 3" id="KW-0238">DNA-binding</keyword>
<sequence>MNELPSEKLIIDLQPTRKRLVLPPEIVKNLDHVYRSNPYPSKSEYENLGKDMNIPFQRVKNWFCNRRRRDAKSGKICRMCRFFQAPINEQTHLQIAGHRPCISYWSLPTVAPPPIVHLSSSHAESGCATSSIENSKNQDIKLQINENMMSTPAECVVPSAFSLSVQPGTVASQQSSVASKVNARHNHQQQYKIGHQPIDMAAGNSWMVPPTGSPFWSLPLHNYCQPPDPQQVPLDFNLPPDWRSSHTHVPNYPLPYESYSQYMKTEKNGNYYEHDGNNN</sequence>
<keyword evidence="2 3" id="KW-0539">Nucleus</keyword>
<evidence type="ECO:0000313" key="5">
    <source>
        <dbReference type="EMBL" id="KAI9563210.1"/>
    </source>
</evidence>
<dbReference type="EMBL" id="WJBH02000002">
    <property type="protein sequence ID" value="KAI9563210.1"/>
    <property type="molecule type" value="Genomic_DNA"/>
</dbReference>
<accession>A0AAD5LJL6</accession>
<gene>
    <name evidence="5" type="ORF">GHT06_010668</name>
</gene>
<dbReference type="InterPro" id="IPR001356">
    <property type="entry name" value="HD"/>
</dbReference>
<dbReference type="InterPro" id="IPR009057">
    <property type="entry name" value="Homeodomain-like_sf"/>
</dbReference>
<reference evidence="5 6" key="1">
    <citation type="submission" date="2022-05" db="EMBL/GenBank/DDBJ databases">
        <title>A multi-omics perspective on studying reproductive biology in Daphnia sinensis.</title>
        <authorList>
            <person name="Jia J."/>
        </authorList>
    </citation>
    <scope>NUCLEOTIDE SEQUENCE [LARGE SCALE GENOMIC DNA]</scope>
    <source>
        <strain evidence="5 6">WSL</strain>
    </source>
</reference>
<evidence type="ECO:0000259" key="4">
    <source>
        <dbReference type="PROSITE" id="PS50071"/>
    </source>
</evidence>
<comment type="subcellular location">
    <subcellularLocation>
        <location evidence="1 2 3">Nucleus</location>
    </subcellularLocation>
</comment>
<organism evidence="5 6">
    <name type="scientific">Daphnia sinensis</name>
    <dbReference type="NCBI Taxonomy" id="1820382"/>
    <lineage>
        <taxon>Eukaryota</taxon>
        <taxon>Metazoa</taxon>
        <taxon>Ecdysozoa</taxon>
        <taxon>Arthropoda</taxon>
        <taxon>Crustacea</taxon>
        <taxon>Branchiopoda</taxon>
        <taxon>Diplostraca</taxon>
        <taxon>Cladocera</taxon>
        <taxon>Anomopoda</taxon>
        <taxon>Daphniidae</taxon>
        <taxon>Daphnia</taxon>
        <taxon>Daphnia similis group</taxon>
    </lineage>
</organism>
<dbReference type="CDD" id="cd00086">
    <property type="entry name" value="homeodomain"/>
    <property type="match status" value="1"/>
</dbReference>
<keyword evidence="2 3" id="KW-0371">Homeobox</keyword>
<dbReference type="Pfam" id="PF00046">
    <property type="entry name" value="Homeodomain"/>
    <property type="match status" value="1"/>
</dbReference>
<name>A0AAD5LJL6_9CRUS</name>
<feature type="DNA-binding region" description="Homeobox" evidence="2">
    <location>
        <begin position="15"/>
        <end position="74"/>
    </location>
</feature>
<evidence type="ECO:0000256" key="3">
    <source>
        <dbReference type="RuleBase" id="RU000682"/>
    </source>
</evidence>
<dbReference type="SUPFAM" id="SSF46689">
    <property type="entry name" value="Homeodomain-like"/>
    <property type="match status" value="1"/>
</dbReference>
<dbReference type="GO" id="GO:0005634">
    <property type="term" value="C:nucleus"/>
    <property type="evidence" value="ECO:0007669"/>
    <property type="project" value="UniProtKB-SubCell"/>
</dbReference>
<keyword evidence="6" id="KW-1185">Reference proteome</keyword>